<keyword evidence="1" id="KW-0812">Transmembrane</keyword>
<dbReference type="AlphaFoldDB" id="A0A6C0BQ49"/>
<reference evidence="2" key="1">
    <citation type="journal article" date="2020" name="Nature">
        <title>Giant virus diversity and host interactions through global metagenomics.</title>
        <authorList>
            <person name="Schulz F."/>
            <person name="Roux S."/>
            <person name="Paez-Espino D."/>
            <person name="Jungbluth S."/>
            <person name="Walsh D.A."/>
            <person name="Denef V.J."/>
            <person name="McMahon K.D."/>
            <person name="Konstantinidis K.T."/>
            <person name="Eloe-Fadrosh E.A."/>
            <person name="Kyrpides N.C."/>
            <person name="Woyke T."/>
        </authorList>
    </citation>
    <scope>NUCLEOTIDE SEQUENCE</scope>
    <source>
        <strain evidence="2">GVMAG-M-3300018416-26</strain>
    </source>
</reference>
<accession>A0A6C0BQ49</accession>
<keyword evidence="1" id="KW-1133">Transmembrane helix</keyword>
<evidence type="ECO:0000256" key="1">
    <source>
        <dbReference type="SAM" id="Phobius"/>
    </source>
</evidence>
<organism evidence="2">
    <name type="scientific">viral metagenome</name>
    <dbReference type="NCBI Taxonomy" id="1070528"/>
    <lineage>
        <taxon>unclassified sequences</taxon>
        <taxon>metagenomes</taxon>
        <taxon>organismal metagenomes</taxon>
    </lineage>
</organism>
<feature type="transmembrane region" description="Helical" evidence="1">
    <location>
        <begin position="12"/>
        <end position="29"/>
    </location>
</feature>
<proteinExistence type="predicted"/>
<keyword evidence="1" id="KW-0472">Membrane</keyword>
<name>A0A6C0BQ49_9ZZZZ</name>
<protein>
    <submittedName>
        <fullName evidence="2">Uncharacterized protein</fullName>
    </submittedName>
</protein>
<sequence length="206" mass="24366">MFLKKWTSNYIQEILTVAVLIVCTYSSIFVKHNQLIYLVLSIITIQCVLILTKSQMFKTTTTTTTKTSPIVSQKDIIHNTKDLHKWNWLKNDKPLLQMCKKINTIQKFNKPIYHEICKKANNISRKYYKEIFKTDKNIYSNLDKHKQCIQYLEDTGSQITDLLMETEFGTTNKKYMDTYNIPGIITNFQNIIKERVNLLKHKRELC</sequence>
<feature type="transmembrane region" description="Helical" evidence="1">
    <location>
        <begin position="35"/>
        <end position="52"/>
    </location>
</feature>
<dbReference type="EMBL" id="MN739217">
    <property type="protein sequence ID" value="QHS94180.1"/>
    <property type="molecule type" value="Genomic_DNA"/>
</dbReference>
<evidence type="ECO:0000313" key="2">
    <source>
        <dbReference type="EMBL" id="QHS94180.1"/>
    </source>
</evidence>